<evidence type="ECO:0000256" key="1">
    <source>
        <dbReference type="SAM" id="MobiDB-lite"/>
    </source>
</evidence>
<dbReference type="EMBL" id="DS113383">
    <property type="protein sequence ID" value="EAY08229.1"/>
    <property type="molecule type" value="Genomic_DNA"/>
</dbReference>
<dbReference type="Proteomes" id="UP000001542">
    <property type="component" value="Unassembled WGS sequence"/>
</dbReference>
<reference evidence="2" key="2">
    <citation type="journal article" date="2007" name="Science">
        <title>Draft genome sequence of the sexually transmitted pathogen Trichomonas vaginalis.</title>
        <authorList>
            <person name="Carlton J.M."/>
            <person name="Hirt R.P."/>
            <person name="Silva J.C."/>
            <person name="Delcher A.L."/>
            <person name="Schatz M."/>
            <person name="Zhao Q."/>
            <person name="Wortman J.R."/>
            <person name="Bidwell S.L."/>
            <person name="Alsmark U.C.M."/>
            <person name="Besteiro S."/>
            <person name="Sicheritz-Ponten T."/>
            <person name="Noel C.J."/>
            <person name="Dacks J.B."/>
            <person name="Foster P.G."/>
            <person name="Simillion C."/>
            <person name="Van de Peer Y."/>
            <person name="Miranda-Saavedra D."/>
            <person name="Barton G.J."/>
            <person name="Westrop G.D."/>
            <person name="Mueller S."/>
            <person name="Dessi D."/>
            <person name="Fiori P.L."/>
            <person name="Ren Q."/>
            <person name="Paulsen I."/>
            <person name="Zhang H."/>
            <person name="Bastida-Corcuera F.D."/>
            <person name="Simoes-Barbosa A."/>
            <person name="Brown M.T."/>
            <person name="Hayes R.D."/>
            <person name="Mukherjee M."/>
            <person name="Okumura C.Y."/>
            <person name="Schneider R."/>
            <person name="Smith A.J."/>
            <person name="Vanacova S."/>
            <person name="Villalvazo M."/>
            <person name="Haas B.J."/>
            <person name="Pertea M."/>
            <person name="Feldblyum T.V."/>
            <person name="Utterback T.R."/>
            <person name="Shu C.L."/>
            <person name="Osoegawa K."/>
            <person name="de Jong P.J."/>
            <person name="Hrdy I."/>
            <person name="Horvathova L."/>
            <person name="Zubacova Z."/>
            <person name="Dolezal P."/>
            <person name="Malik S.B."/>
            <person name="Logsdon J.M. Jr."/>
            <person name="Henze K."/>
            <person name="Gupta A."/>
            <person name="Wang C.C."/>
            <person name="Dunne R.L."/>
            <person name="Upcroft J.A."/>
            <person name="Upcroft P."/>
            <person name="White O."/>
            <person name="Salzberg S.L."/>
            <person name="Tang P."/>
            <person name="Chiu C.-H."/>
            <person name="Lee Y.-S."/>
            <person name="Embley T.M."/>
            <person name="Coombs G.H."/>
            <person name="Mottram J.C."/>
            <person name="Tachezy J."/>
            <person name="Fraser-Liggett C.M."/>
            <person name="Johnson P.J."/>
        </authorList>
    </citation>
    <scope>NUCLEOTIDE SEQUENCE [LARGE SCALE GENOMIC DNA]</scope>
    <source>
        <strain evidence="2">G3</strain>
    </source>
</reference>
<reference evidence="2" key="1">
    <citation type="submission" date="2006-10" db="EMBL/GenBank/DDBJ databases">
        <authorList>
            <person name="Amadeo P."/>
            <person name="Zhao Q."/>
            <person name="Wortman J."/>
            <person name="Fraser-Liggett C."/>
            <person name="Carlton J."/>
        </authorList>
    </citation>
    <scope>NUCLEOTIDE SEQUENCE</scope>
    <source>
        <strain evidence="2">G3</strain>
    </source>
</reference>
<keyword evidence="3" id="KW-1185">Reference proteome</keyword>
<dbReference type="RefSeq" id="XP_001320452.1">
    <property type="nucleotide sequence ID" value="XM_001320417.1"/>
</dbReference>
<gene>
    <name evidence="2" type="ORF">TVAG_308350</name>
</gene>
<dbReference type="KEGG" id="tva:4766127"/>
<accession>A2EGN4</accession>
<organism evidence="2 3">
    <name type="scientific">Trichomonas vaginalis (strain ATCC PRA-98 / G3)</name>
    <dbReference type="NCBI Taxonomy" id="412133"/>
    <lineage>
        <taxon>Eukaryota</taxon>
        <taxon>Metamonada</taxon>
        <taxon>Parabasalia</taxon>
        <taxon>Trichomonadida</taxon>
        <taxon>Trichomonadidae</taxon>
        <taxon>Trichomonas</taxon>
    </lineage>
</organism>
<evidence type="ECO:0000313" key="3">
    <source>
        <dbReference type="Proteomes" id="UP000001542"/>
    </source>
</evidence>
<name>A2EGN4_TRIV3</name>
<dbReference type="VEuPathDB" id="TrichDB:TVAG_308350"/>
<dbReference type="InParanoid" id="A2EGN4"/>
<protein>
    <submittedName>
        <fullName evidence="2">Uncharacterized protein</fullName>
    </submittedName>
</protein>
<dbReference type="VEuPathDB" id="TrichDB:TVAGG3_0539500"/>
<evidence type="ECO:0000313" key="2">
    <source>
        <dbReference type="EMBL" id="EAY08229.1"/>
    </source>
</evidence>
<proteinExistence type="predicted"/>
<feature type="region of interest" description="Disordered" evidence="1">
    <location>
        <begin position="87"/>
        <end position="110"/>
    </location>
</feature>
<feature type="compositionally biased region" description="Basic residues" evidence="1">
    <location>
        <begin position="89"/>
        <end position="101"/>
    </location>
</feature>
<sequence length="110" mass="13006">MIEYIFKGIILGYAIQHNASQEVIDSIKEFGCGTTYSKFFLFTDPWIPRDKYYSMPKIVYETGQYLYRSDKTPEELNLEELHVVEHPWQKKKPGSTKHPKRTSIPPYMKL</sequence>
<dbReference type="AlphaFoldDB" id="A2EGN4"/>